<accession>A0A9N7TYT5</accession>
<feature type="region of interest" description="Disordered" evidence="1">
    <location>
        <begin position="1"/>
        <end position="44"/>
    </location>
</feature>
<dbReference type="Proteomes" id="UP001153269">
    <property type="component" value="Unassembled WGS sequence"/>
</dbReference>
<organism evidence="2 3">
    <name type="scientific">Pleuronectes platessa</name>
    <name type="common">European plaice</name>
    <dbReference type="NCBI Taxonomy" id="8262"/>
    <lineage>
        <taxon>Eukaryota</taxon>
        <taxon>Metazoa</taxon>
        <taxon>Chordata</taxon>
        <taxon>Craniata</taxon>
        <taxon>Vertebrata</taxon>
        <taxon>Euteleostomi</taxon>
        <taxon>Actinopterygii</taxon>
        <taxon>Neopterygii</taxon>
        <taxon>Teleostei</taxon>
        <taxon>Neoteleostei</taxon>
        <taxon>Acanthomorphata</taxon>
        <taxon>Carangaria</taxon>
        <taxon>Pleuronectiformes</taxon>
        <taxon>Pleuronectoidei</taxon>
        <taxon>Pleuronectidae</taxon>
        <taxon>Pleuronectes</taxon>
    </lineage>
</organism>
<proteinExistence type="predicted"/>
<reference evidence="2" key="1">
    <citation type="submission" date="2020-03" db="EMBL/GenBank/DDBJ databases">
        <authorList>
            <person name="Weist P."/>
        </authorList>
    </citation>
    <scope>NUCLEOTIDE SEQUENCE</scope>
</reference>
<dbReference type="AlphaFoldDB" id="A0A9N7TYT5"/>
<sequence>MASSRKDIYKKAQSKTGRAGRGLGVSPPQAWHSVSQEEAGDRENKWHGGVCSVCRRLMETQQHTDTRLLLTNGQTCHVYRETVGTILPEVCGEQLTARVSSQLHSRKQIDTQ</sequence>
<keyword evidence="3" id="KW-1185">Reference proteome</keyword>
<evidence type="ECO:0000313" key="2">
    <source>
        <dbReference type="EMBL" id="CAB1420926.1"/>
    </source>
</evidence>
<evidence type="ECO:0000256" key="1">
    <source>
        <dbReference type="SAM" id="MobiDB-lite"/>
    </source>
</evidence>
<gene>
    <name evidence="2" type="ORF">PLEPLA_LOCUS8803</name>
</gene>
<comment type="caution">
    <text evidence="2">The sequence shown here is derived from an EMBL/GenBank/DDBJ whole genome shotgun (WGS) entry which is preliminary data.</text>
</comment>
<dbReference type="EMBL" id="CADEAL010000491">
    <property type="protein sequence ID" value="CAB1420926.1"/>
    <property type="molecule type" value="Genomic_DNA"/>
</dbReference>
<feature type="compositionally biased region" description="Basic and acidic residues" evidence="1">
    <location>
        <begin position="1"/>
        <end position="10"/>
    </location>
</feature>
<name>A0A9N7TYT5_PLEPL</name>
<protein>
    <submittedName>
        <fullName evidence="2">Uncharacterized protein</fullName>
    </submittedName>
</protein>
<evidence type="ECO:0000313" key="3">
    <source>
        <dbReference type="Proteomes" id="UP001153269"/>
    </source>
</evidence>